<accession>A0A1B8U0S5</accession>
<gene>
    <name evidence="1" type="ORF">LPB3_03590</name>
</gene>
<dbReference type="RefSeq" id="WP_065318234.1">
    <property type="nucleotide sequence ID" value="NZ_CP017477.1"/>
</dbReference>
<dbReference type="KEGG" id="pob:LPB03_01520"/>
<evidence type="ECO:0000313" key="1">
    <source>
        <dbReference type="EMBL" id="OBY65457.1"/>
    </source>
</evidence>
<comment type="caution">
    <text evidence="1">The sequence shown here is derived from an EMBL/GenBank/DDBJ whole genome shotgun (WGS) entry which is preliminary data.</text>
</comment>
<name>A0A1B8U0S5_9FLAO</name>
<keyword evidence="2" id="KW-1185">Reference proteome</keyword>
<reference evidence="2" key="1">
    <citation type="submission" date="2016-02" db="EMBL/GenBank/DDBJ databases">
        <authorList>
            <person name="Shin S.-K."/>
            <person name="Yi H."/>
            <person name="Kim E."/>
        </authorList>
    </citation>
    <scope>NUCLEOTIDE SEQUENCE [LARGE SCALE GENOMIC DNA]</scope>
    <source>
        <strain evidence="2">LPB0003</strain>
    </source>
</reference>
<evidence type="ECO:0000313" key="2">
    <source>
        <dbReference type="Proteomes" id="UP000092584"/>
    </source>
</evidence>
<sequence>MFFKTYSYLKFLIKSQNQHGLHSPFVYDFITKGLYQQKIRNNDLLELNELKSLSKKQLIILTKIVNYFEINHINFDVNPFIKNENKTYKLLFTKDLPSLKNINFKLLNSHHIILIDAIYQHTKEWQKLINLQDATVTIDLFYFGLIFFRKEQVKEHFIIRP</sequence>
<dbReference type="STRING" id="1774273.LPB03_01520"/>
<dbReference type="EMBL" id="LSFM01000018">
    <property type="protein sequence ID" value="OBY65457.1"/>
    <property type="molecule type" value="Genomic_DNA"/>
</dbReference>
<dbReference type="Proteomes" id="UP000092584">
    <property type="component" value="Unassembled WGS sequence"/>
</dbReference>
<organism evidence="1 2">
    <name type="scientific">Polaribacter vadi</name>
    <dbReference type="NCBI Taxonomy" id="1774273"/>
    <lineage>
        <taxon>Bacteria</taxon>
        <taxon>Pseudomonadati</taxon>
        <taxon>Bacteroidota</taxon>
        <taxon>Flavobacteriia</taxon>
        <taxon>Flavobacteriales</taxon>
        <taxon>Flavobacteriaceae</taxon>
    </lineage>
</organism>
<dbReference type="AlphaFoldDB" id="A0A1B8U0S5"/>
<proteinExistence type="predicted"/>
<protein>
    <submittedName>
        <fullName evidence="1">Uncharacterized protein</fullName>
    </submittedName>
</protein>